<proteinExistence type="predicted"/>
<protein>
    <submittedName>
        <fullName evidence="1">Uncharacterized protein</fullName>
    </submittedName>
</protein>
<evidence type="ECO:0000313" key="1">
    <source>
        <dbReference type="EMBL" id="KAK7948811.1"/>
    </source>
</evidence>
<name>A0ABR1Q8E8_9PEZI</name>
<organism evidence="1 2">
    <name type="scientific">Apiospora aurea</name>
    <dbReference type="NCBI Taxonomy" id="335848"/>
    <lineage>
        <taxon>Eukaryota</taxon>
        <taxon>Fungi</taxon>
        <taxon>Dikarya</taxon>
        <taxon>Ascomycota</taxon>
        <taxon>Pezizomycotina</taxon>
        <taxon>Sordariomycetes</taxon>
        <taxon>Xylariomycetidae</taxon>
        <taxon>Amphisphaeriales</taxon>
        <taxon>Apiosporaceae</taxon>
        <taxon>Apiospora</taxon>
    </lineage>
</organism>
<dbReference type="EMBL" id="JAQQWE010000006">
    <property type="protein sequence ID" value="KAK7948811.1"/>
    <property type="molecule type" value="Genomic_DNA"/>
</dbReference>
<dbReference type="RefSeq" id="XP_066698317.1">
    <property type="nucleotide sequence ID" value="XM_066845919.1"/>
</dbReference>
<dbReference type="Proteomes" id="UP001391051">
    <property type="component" value="Unassembled WGS sequence"/>
</dbReference>
<sequence length="150" mass="16741">MEHLPAKIRGRNPFDTEAAILAAYIDGQWIRGELCREDSLGNGPFVAIIKERLTKSRNGTAGWQAFKFAGLASAPSPRIFRPICPWHCLACYCAMSASLKELGDELDKFPEVVDLTDRDIQKHATELIINMDNVRKAVLQLSPTDVKRVC</sequence>
<comment type="caution">
    <text evidence="1">The sequence shown here is derived from an EMBL/GenBank/DDBJ whole genome shotgun (WGS) entry which is preliminary data.</text>
</comment>
<dbReference type="GeneID" id="92078981"/>
<reference evidence="1 2" key="1">
    <citation type="submission" date="2023-01" db="EMBL/GenBank/DDBJ databases">
        <title>Analysis of 21 Apiospora genomes using comparative genomics revels a genus with tremendous synthesis potential of carbohydrate active enzymes and secondary metabolites.</title>
        <authorList>
            <person name="Sorensen T."/>
        </authorList>
    </citation>
    <scope>NUCLEOTIDE SEQUENCE [LARGE SCALE GENOMIC DNA]</scope>
    <source>
        <strain evidence="1 2">CBS 24483</strain>
    </source>
</reference>
<keyword evidence="2" id="KW-1185">Reference proteome</keyword>
<evidence type="ECO:0000313" key="2">
    <source>
        <dbReference type="Proteomes" id="UP001391051"/>
    </source>
</evidence>
<gene>
    <name evidence="1" type="ORF">PG986_009697</name>
</gene>
<accession>A0ABR1Q8E8</accession>